<dbReference type="STRING" id="323259.Mhun_0409"/>
<keyword evidence="1" id="KW-1133">Transmembrane helix</keyword>
<keyword evidence="1" id="KW-0812">Transmembrane</keyword>
<dbReference type="EnsemblBacteria" id="ABD40174">
    <property type="protein sequence ID" value="ABD40174"/>
    <property type="gene ID" value="Mhun_0409"/>
</dbReference>
<keyword evidence="1" id="KW-0472">Membrane</keyword>
<keyword evidence="4" id="KW-1185">Reference proteome</keyword>
<feature type="domain" description="DUF1616" evidence="2">
    <location>
        <begin position="30"/>
        <end position="326"/>
    </location>
</feature>
<dbReference type="InterPro" id="IPR014495">
    <property type="entry name" value="UCP018671"/>
</dbReference>
<dbReference type="InterPro" id="IPR011674">
    <property type="entry name" value="DUF1616"/>
</dbReference>
<dbReference type="EMBL" id="CP000254">
    <property type="protein sequence ID" value="ABD40174.1"/>
    <property type="molecule type" value="Genomic_DNA"/>
</dbReference>
<dbReference type="PIRSF" id="PIRSF018671">
    <property type="entry name" value="UCP018671"/>
    <property type="match status" value="1"/>
</dbReference>
<gene>
    <name evidence="3" type="ordered locus">Mhun_0409</name>
</gene>
<feature type="transmembrane region" description="Helical" evidence="1">
    <location>
        <begin position="169"/>
        <end position="191"/>
    </location>
</feature>
<dbReference type="Proteomes" id="UP000001941">
    <property type="component" value="Chromosome"/>
</dbReference>
<dbReference type="HOGENOM" id="CLU_047794_1_0_2"/>
<feature type="transmembrane region" description="Helical" evidence="1">
    <location>
        <begin position="53"/>
        <end position="73"/>
    </location>
</feature>
<evidence type="ECO:0000256" key="1">
    <source>
        <dbReference type="SAM" id="Phobius"/>
    </source>
</evidence>
<dbReference type="GeneID" id="3924011"/>
<dbReference type="InParanoid" id="Q2FN02"/>
<protein>
    <recommendedName>
        <fullName evidence="2">DUF1616 domain-containing protein</fullName>
    </recommendedName>
</protein>
<reference evidence="4" key="1">
    <citation type="journal article" date="2016" name="Stand. Genomic Sci.">
        <title>Complete genome sequence of Methanospirillum hungatei type strain JF1.</title>
        <authorList>
            <person name="Gunsalus R.P."/>
            <person name="Cook L.E."/>
            <person name="Crable B."/>
            <person name="Rohlin L."/>
            <person name="McDonald E."/>
            <person name="Mouttaki H."/>
            <person name="Sieber J.R."/>
            <person name="Poweleit N."/>
            <person name="Zhou H."/>
            <person name="Lapidus A.L."/>
            <person name="Daligault H.E."/>
            <person name="Land M."/>
            <person name="Gilna P."/>
            <person name="Ivanova N."/>
            <person name="Kyrpides N."/>
            <person name="Culley D.E."/>
            <person name="McInerney M.J."/>
        </authorList>
    </citation>
    <scope>NUCLEOTIDE SEQUENCE [LARGE SCALE GENOMIC DNA]</scope>
    <source>
        <strain evidence="4">ATCC 27890 / DSM 864 / NBRC 100397 / JF-1</strain>
    </source>
</reference>
<feature type="transmembrane region" description="Helical" evidence="1">
    <location>
        <begin position="27"/>
        <end position="46"/>
    </location>
</feature>
<dbReference type="RefSeq" id="WP_011447465.1">
    <property type="nucleotide sequence ID" value="NC_007796.1"/>
</dbReference>
<sequence length="329" mass="37492">MHPADRDSPVLHILYLSFLQTRIFSDLKFIILWLIGAITCIYVPILNETSIRVLLALPLVLFIPGYALIAALFPTDEDLDLIERIALSFGLSIAVVPLIGLGLNYTPWGIRLDPIVISLSLFTIIMVLIAQGRRAMTDPDDRYQFPADEIMAGIREEFFPTEGNRTDKILSIILLISILAAIGTTIFVIVFPKEGEKFTEFYILGEKRMAADYPDRLFIGEEYSMYIGVGNHEYRNVSYTIEVHQITMETDESGNVSYITRMNMTDRLSVAVPHNETVTLPYNLTAADKGYNRIEFLLFNESVPDRSVWGMERINQSYRDLHLWVKVLE</sequence>
<dbReference type="Pfam" id="PF07760">
    <property type="entry name" value="DUF1616"/>
    <property type="match status" value="1"/>
</dbReference>
<evidence type="ECO:0000313" key="4">
    <source>
        <dbReference type="Proteomes" id="UP000001941"/>
    </source>
</evidence>
<dbReference type="eggNOG" id="arCOG02884">
    <property type="taxonomic scope" value="Archaea"/>
</dbReference>
<feature type="transmembrane region" description="Helical" evidence="1">
    <location>
        <begin position="85"/>
        <end position="103"/>
    </location>
</feature>
<organism evidence="3 4">
    <name type="scientific">Methanospirillum hungatei JF-1 (strain ATCC 27890 / DSM 864 / NBRC 100397 / JF-1)</name>
    <dbReference type="NCBI Taxonomy" id="323259"/>
    <lineage>
        <taxon>Archaea</taxon>
        <taxon>Methanobacteriati</taxon>
        <taxon>Methanobacteriota</taxon>
        <taxon>Stenosarchaea group</taxon>
        <taxon>Methanomicrobia</taxon>
        <taxon>Methanomicrobiales</taxon>
        <taxon>Methanospirillaceae</taxon>
        <taxon>Methanospirillum</taxon>
    </lineage>
</organism>
<name>Q2FN02_METHJ</name>
<dbReference type="AlphaFoldDB" id="Q2FN02"/>
<feature type="transmembrane region" description="Helical" evidence="1">
    <location>
        <begin position="115"/>
        <end position="132"/>
    </location>
</feature>
<proteinExistence type="predicted"/>
<dbReference type="KEGG" id="mhu:Mhun_0409"/>
<evidence type="ECO:0000313" key="3">
    <source>
        <dbReference type="EMBL" id="ABD40174.1"/>
    </source>
</evidence>
<evidence type="ECO:0000259" key="2">
    <source>
        <dbReference type="Pfam" id="PF07760"/>
    </source>
</evidence>
<accession>Q2FN02</accession>